<protein>
    <submittedName>
        <fullName evidence="2">Uncharacterized protein</fullName>
    </submittedName>
</protein>
<organism evidence="2 3">
    <name type="scientific">Coniella lustricola</name>
    <dbReference type="NCBI Taxonomy" id="2025994"/>
    <lineage>
        <taxon>Eukaryota</taxon>
        <taxon>Fungi</taxon>
        <taxon>Dikarya</taxon>
        <taxon>Ascomycota</taxon>
        <taxon>Pezizomycotina</taxon>
        <taxon>Sordariomycetes</taxon>
        <taxon>Sordariomycetidae</taxon>
        <taxon>Diaporthales</taxon>
        <taxon>Schizoparmaceae</taxon>
        <taxon>Coniella</taxon>
    </lineage>
</organism>
<dbReference type="Proteomes" id="UP000241462">
    <property type="component" value="Unassembled WGS sequence"/>
</dbReference>
<feature type="region of interest" description="Disordered" evidence="1">
    <location>
        <begin position="1"/>
        <end position="21"/>
    </location>
</feature>
<dbReference type="EMBL" id="KZ678379">
    <property type="protein sequence ID" value="PSS02188.1"/>
    <property type="molecule type" value="Genomic_DNA"/>
</dbReference>
<keyword evidence="3" id="KW-1185">Reference proteome</keyword>
<accession>A0A2T3AKJ1</accession>
<evidence type="ECO:0000313" key="3">
    <source>
        <dbReference type="Proteomes" id="UP000241462"/>
    </source>
</evidence>
<evidence type="ECO:0000313" key="2">
    <source>
        <dbReference type="EMBL" id="PSS02188.1"/>
    </source>
</evidence>
<reference evidence="2 3" key="1">
    <citation type="journal article" date="2018" name="Mycol. Prog.">
        <title>Coniella lustricola, a new species from submerged detritus.</title>
        <authorList>
            <person name="Raudabaugh D.B."/>
            <person name="Iturriaga T."/>
            <person name="Carver A."/>
            <person name="Mondo S."/>
            <person name="Pangilinan J."/>
            <person name="Lipzen A."/>
            <person name="He G."/>
            <person name="Amirebrahimi M."/>
            <person name="Grigoriev I.V."/>
            <person name="Miller A.N."/>
        </authorList>
    </citation>
    <scope>NUCLEOTIDE SEQUENCE [LARGE SCALE GENOMIC DNA]</scope>
    <source>
        <strain evidence="2 3">B22-T-1</strain>
    </source>
</reference>
<dbReference type="AlphaFoldDB" id="A0A2T3AKJ1"/>
<sequence length="232" mass="25493">MFDLERMGKPPSTVSPHNRGQAIFTAQMRRRRSKPAARWTTSISHVPIIVLQINVEAQLCATLERSCAIRQPTESTATTASYGCPGTRYVPAICLLSQLQAQPADRTGTKETVHTCSHKGQQNCARSLRNDPAESAGKASYLRHFAIDARPKARPSFVRVMSCLIGCHCVHCISSSIVTRTIPLRSLTWASSFLVQTPSCKSFSFEQPSTAATVPYWLQSTRLAGHPVRPSV</sequence>
<gene>
    <name evidence="2" type="ORF">BD289DRAFT_272459</name>
</gene>
<name>A0A2T3AKJ1_9PEZI</name>
<evidence type="ECO:0000256" key="1">
    <source>
        <dbReference type="SAM" id="MobiDB-lite"/>
    </source>
</evidence>
<dbReference type="InParanoid" id="A0A2T3AKJ1"/>
<proteinExistence type="predicted"/>